<dbReference type="EC" id="4.2.1.47" evidence="2"/>
<evidence type="ECO:0000259" key="1">
    <source>
        <dbReference type="Pfam" id="PF16363"/>
    </source>
</evidence>
<accession>A0ABW6VZ23</accession>
<dbReference type="EMBL" id="JBIAZM010000011">
    <property type="protein sequence ID" value="MFF5202885.1"/>
    <property type="molecule type" value="Genomic_DNA"/>
</dbReference>
<dbReference type="InterPro" id="IPR016040">
    <property type="entry name" value="NAD(P)-bd_dom"/>
</dbReference>
<dbReference type="Gene3D" id="3.40.50.720">
    <property type="entry name" value="NAD(P)-binding Rossmann-like Domain"/>
    <property type="match status" value="1"/>
</dbReference>
<name>A0ABW6VZ23_9ACTN</name>
<reference evidence="2 3" key="1">
    <citation type="submission" date="2024-10" db="EMBL/GenBank/DDBJ databases">
        <title>The Natural Products Discovery Center: Release of the First 8490 Sequenced Strains for Exploring Actinobacteria Biosynthetic Diversity.</title>
        <authorList>
            <person name="Kalkreuter E."/>
            <person name="Kautsar S.A."/>
            <person name="Yang D."/>
            <person name="Bader C.D."/>
            <person name="Teijaro C.N."/>
            <person name="Fluegel L."/>
            <person name="Davis C.M."/>
            <person name="Simpson J.R."/>
            <person name="Lauterbach L."/>
            <person name="Steele A.D."/>
            <person name="Gui C."/>
            <person name="Meng S."/>
            <person name="Li G."/>
            <person name="Viehrig K."/>
            <person name="Ye F."/>
            <person name="Su P."/>
            <person name="Kiefer A.F."/>
            <person name="Nichols A."/>
            <person name="Cepeda A.J."/>
            <person name="Yan W."/>
            <person name="Fan B."/>
            <person name="Jiang Y."/>
            <person name="Adhikari A."/>
            <person name="Zheng C.-J."/>
            <person name="Schuster L."/>
            <person name="Cowan T.M."/>
            <person name="Smanski M.J."/>
            <person name="Chevrette M.G."/>
            <person name="De Carvalho L.P.S."/>
            <person name="Shen B."/>
        </authorList>
    </citation>
    <scope>NUCLEOTIDE SEQUENCE [LARGE SCALE GENOMIC DNA]</scope>
    <source>
        <strain evidence="2 3">NPDC000140</strain>
    </source>
</reference>
<dbReference type="CDD" id="cd05257">
    <property type="entry name" value="Arna_like_SDR_e"/>
    <property type="match status" value="1"/>
</dbReference>
<evidence type="ECO:0000313" key="3">
    <source>
        <dbReference type="Proteomes" id="UP001602287"/>
    </source>
</evidence>
<protein>
    <submittedName>
        <fullName evidence="2">GDP-mannose 4,6-dehydratase</fullName>
        <ecNumber evidence="2">4.2.1.47</ecNumber>
    </submittedName>
</protein>
<comment type="caution">
    <text evidence="2">The sequence shown here is derived from an EMBL/GenBank/DDBJ whole genome shotgun (WGS) entry which is preliminary data.</text>
</comment>
<dbReference type="Proteomes" id="UP001602287">
    <property type="component" value="Unassembled WGS sequence"/>
</dbReference>
<feature type="domain" description="NAD(P)-binding" evidence="1">
    <location>
        <begin position="24"/>
        <end position="327"/>
    </location>
</feature>
<keyword evidence="3" id="KW-1185">Reference proteome</keyword>
<keyword evidence="2" id="KW-0456">Lyase</keyword>
<dbReference type="GO" id="GO:0008446">
    <property type="term" value="F:GDP-mannose 4,6-dehydratase activity"/>
    <property type="evidence" value="ECO:0007669"/>
    <property type="project" value="UniProtKB-EC"/>
</dbReference>
<dbReference type="SUPFAM" id="SSF51735">
    <property type="entry name" value="NAD(P)-binding Rossmann-fold domains"/>
    <property type="match status" value="1"/>
</dbReference>
<dbReference type="Pfam" id="PF16363">
    <property type="entry name" value="GDP_Man_Dehyd"/>
    <property type="match status" value="1"/>
</dbReference>
<dbReference type="RefSeq" id="WP_387222138.1">
    <property type="nucleotide sequence ID" value="NZ_JBIAZM010000011.1"/>
</dbReference>
<sequence length="346" mass="37502">MNDKERHGMTALSTDGAWAGRRVLVTGAGGFIGSHLTERLVRAGAEVRAMVRYTGRSDLGMLADVDPEVRRSVEVVHSDITDPFAVRRAIADCDTVFHLAALIAIPYSYVAPASYVATNVTGTLNVLEAARDLGVRRLVHTSTSETYGTARYTPIDEDHPIQPQSPYSASKIGADAMAESFYRSFDLPVAVIRPFNTYGPRQSARAVIPTVAAQVVAGREKIALGDLRPVRDLTYVTDTAAGFMAVAAADQCVGQVTNIGNGRGITIGDLARLIAEVAGRPDIDIVEDSQRLRPPQSEVFELIAGTERARERCGWEPTVSLRQGLTEVVDYVRANLGRFDVDRYVV</sequence>
<dbReference type="InterPro" id="IPR036291">
    <property type="entry name" value="NAD(P)-bd_dom_sf"/>
</dbReference>
<organism evidence="2 3">
    <name type="scientific">Micromonospora parva</name>
    <dbReference type="NCBI Taxonomy" id="1464048"/>
    <lineage>
        <taxon>Bacteria</taxon>
        <taxon>Bacillati</taxon>
        <taxon>Actinomycetota</taxon>
        <taxon>Actinomycetes</taxon>
        <taxon>Micromonosporales</taxon>
        <taxon>Micromonosporaceae</taxon>
        <taxon>Micromonospora</taxon>
    </lineage>
</organism>
<dbReference type="PANTHER" id="PTHR43000">
    <property type="entry name" value="DTDP-D-GLUCOSE 4,6-DEHYDRATASE-RELATED"/>
    <property type="match status" value="1"/>
</dbReference>
<gene>
    <name evidence="2" type="ORF">ACFY3B_25125</name>
</gene>
<proteinExistence type="predicted"/>
<evidence type="ECO:0000313" key="2">
    <source>
        <dbReference type="EMBL" id="MFF5202885.1"/>
    </source>
</evidence>
<dbReference type="InterPro" id="IPR045869">
    <property type="entry name" value="Arna-like_SDR_e"/>
</dbReference>